<sequence length="344" mass="40584">MTRNRWILKIYIFIMILTMIFVNVLTNANELSWDEYITEGLTNNKIRNMLSTNESIKINIKELMKNKEFTNVMESWELNAISDAYLVDVNNDNTKELLLVLCQGSMRNYSFKIYENNGNNFALLDEKEGFMSPVIYNNKVHFIKVKSDFDTKFISQVIEYRFDGSSFRQNVVYNIKKYYDISGIHKLKGIINNNYLNSLDSYPASNSDIMLIEKSNGDHNMNVVINDKKNNNVFKYNIYLQYTSVGYAPTEWKIGSKDEFTNQFKGMEQIFTSNDDLICFGYKFYKDKSDNIFMLKISYDFYNKLDNVKVEDLIIQIYKFNKDSVEKYDRIIIHPEIEVQKSDI</sequence>
<keyword evidence="1" id="KW-0812">Transmembrane</keyword>
<dbReference type="EMBL" id="CP001098">
    <property type="protein sequence ID" value="ACL70120.1"/>
    <property type="molecule type" value="Genomic_DNA"/>
</dbReference>
<dbReference type="KEGG" id="hor:Hore_13680"/>
<reference evidence="2 3" key="1">
    <citation type="journal article" date="2009" name="PLoS ONE">
        <title>Genome analysis of the anaerobic thermohalophilic bacterium Halothermothrix orenii.</title>
        <authorList>
            <person name="Mavromatis K."/>
            <person name="Ivanova N."/>
            <person name="Anderson I."/>
            <person name="Lykidis A."/>
            <person name="Hooper S.D."/>
            <person name="Sun H."/>
            <person name="Kunin V."/>
            <person name="Lapidus A."/>
            <person name="Hugenholtz P."/>
            <person name="Patel B."/>
            <person name="Kyrpides N.C."/>
        </authorList>
    </citation>
    <scope>NUCLEOTIDE SEQUENCE [LARGE SCALE GENOMIC DNA]</scope>
    <source>
        <strain evidence="3">H 168 / OCM 544 / DSM 9562</strain>
    </source>
</reference>
<evidence type="ECO:0000256" key="1">
    <source>
        <dbReference type="SAM" id="Phobius"/>
    </source>
</evidence>
<evidence type="ECO:0000313" key="2">
    <source>
        <dbReference type="EMBL" id="ACL70120.1"/>
    </source>
</evidence>
<dbReference type="AlphaFoldDB" id="B8CXV1"/>
<feature type="transmembrane region" description="Helical" evidence="1">
    <location>
        <begin position="7"/>
        <end position="25"/>
    </location>
</feature>
<keyword evidence="1" id="KW-0472">Membrane</keyword>
<dbReference type="OrthoDB" id="2522950at2"/>
<protein>
    <submittedName>
        <fullName evidence="2">Uncharacterized protein</fullName>
    </submittedName>
</protein>
<gene>
    <name evidence="2" type="ordered locus">Hore_13680</name>
</gene>
<accession>B8CXV1</accession>
<name>B8CXV1_HALOH</name>
<keyword evidence="3" id="KW-1185">Reference proteome</keyword>
<dbReference type="HOGENOM" id="CLU_806017_0_0_9"/>
<dbReference type="RefSeq" id="WP_012636304.1">
    <property type="nucleotide sequence ID" value="NC_011899.1"/>
</dbReference>
<keyword evidence="1" id="KW-1133">Transmembrane helix</keyword>
<organism evidence="2 3">
    <name type="scientific">Halothermothrix orenii (strain H 168 / OCM 544 / DSM 9562)</name>
    <dbReference type="NCBI Taxonomy" id="373903"/>
    <lineage>
        <taxon>Bacteria</taxon>
        <taxon>Bacillati</taxon>
        <taxon>Bacillota</taxon>
        <taxon>Clostridia</taxon>
        <taxon>Halanaerobiales</taxon>
        <taxon>Halothermotrichaceae</taxon>
        <taxon>Halothermothrix</taxon>
    </lineage>
</organism>
<proteinExistence type="predicted"/>
<dbReference type="Proteomes" id="UP000000719">
    <property type="component" value="Chromosome"/>
</dbReference>
<evidence type="ECO:0000313" key="3">
    <source>
        <dbReference type="Proteomes" id="UP000000719"/>
    </source>
</evidence>
<dbReference type="STRING" id="373903.Hore_13680"/>